<feature type="transmembrane region" description="Helical" evidence="4">
    <location>
        <begin position="126"/>
        <end position="147"/>
    </location>
</feature>
<keyword evidence="4" id="KW-0472">Membrane</keyword>
<evidence type="ECO:0000256" key="3">
    <source>
        <dbReference type="SAM" id="MobiDB-lite"/>
    </source>
</evidence>
<dbReference type="EMBL" id="ML211160">
    <property type="protein sequence ID" value="TFK87296.1"/>
    <property type="molecule type" value="Genomic_DNA"/>
</dbReference>
<feature type="transmembrane region" description="Helical" evidence="4">
    <location>
        <begin position="388"/>
        <end position="410"/>
    </location>
</feature>
<dbReference type="InterPro" id="IPR036259">
    <property type="entry name" value="MFS_trans_sf"/>
</dbReference>
<feature type="transmembrane region" description="Helical" evidence="4">
    <location>
        <begin position="328"/>
        <end position="347"/>
    </location>
</feature>
<evidence type="ECO:0000259" key="5">
    <source>
        <dbReference type="PROSITE" id="PS50850"/>
    </source>
</evidence>
<accession>A0A5C3PCF9</accession>
<dbReference type="GO" id="GO:0022857">
    <property type="term" value="F:transmembrane transporter activity"/>
    <property type="evidence" value="ECO:0007669"/>
    <property type="project" value="InterPro"/>
</dbReference>
<dbReference type="Pfam" id="PF07690">
    <property type="entry name" value="MFS_1"/>
    <property type="match status" value="1"/>
</dbReference>
<dbReference type="InterPro" id="IPR020846">
    <property type="entry name" value="MFS_dom"/>
</dbReference>
<sequence length="478" mass="51484">MADQDTLQDQEKRDLAKADEALTTVRPTVDPEEPPPIPADVEEPQLEYVPDGGKEAWTVVLGSSLALFASAGMINTYGTFQSYYETTLLPSSSSSSISLIGSLQIFLLYFGGTFAGRIFDAYGTSVMIPLGSFILVFALMMVSLTQYDQAYQVFLSHGVLFGLGIALLFNPSLAVLGHWFRRRRALAIGLTTGGSASGGVVFPIILEQLIPIVGFPWAVRIIAFILMACLTVSCLTIRTRLPLSGHISWRTAVDFRGWKDPRYALATIAAFLLFYAFFIPYFYIQIYANFRGMPPGIANYLLAILNAMNVPSRILPGIVADRYGTLNVFVPAATICSILILGLWLPSRSSGSIIAFAALYGLVSGAFVSLLPTYIATISPREVYGARLGSVYLVVSVATLVGTPTGGALLKVVDQKHFNGLIIFSGVLTLAGTIILAGAGVVGSKRLRRLFTRRKSSPEMEKSSPGSAPEPTQVAHAV</sequence>
<evidence type="ECO:0000256" key="2">
    <source>
        <dbReference type="ARBA" id="ARBA00006727"/>
    </source>
</evidence>
<dbReference type="PANTHER" id="PTHR11360">
    <property type="entry name" value="MONOCARBOXYLATE TRANSPORTER"/>
    <property type="match status" value="1"/>
</dbReference>
<evidence type="ECO:0000256" key="4">
    <source>
        <dbReference type="SAM" id="Phobius"/>
    </source>
</evidence>
<gene>
    <name evidence="6" type="ORF">K466DRAFT_645983</name>
</gene>
<feature type="transmembrane region" description="Helical" evidence="4">
    <location>
        <begin position="153"/>
        <end position="173"/>
    </location>
</feature>
<dbReference type="InterPro" id="IPR050327">
    <property type="entry name" value="Proton-linked_MCT"/>
</dbReference>
<feature type="domain" description="Major facilitator superfamily (MFS) profile" evidence="5">
    <location>
        <begin position="59"/>
        <end position="443"/>
    </location>
</feature>
<dbReference type="InParanoid" id="A0A5C3PCF9"/>
<reference evidence="6 7" key="1">
    <citation type="journal article" date="2019" name="Nat. Ecol. Evol.">
        <title>Megaphylogeny resolves global patterns of mushroom evolution.</title>
        <authorList>
            <person name="Varga T."/>
            <person name="Krizsan K."/>
            <person name="Foldi C."/>
            <person name="Dima B."/>
            <person name="Sanchez-Garcia M."/>
            <person name="Sanchez-Ramirez S."/>
            <person name="Szollosi G.J."/>
            <person name="Szarkandi J.G."/>
            <person name="Papp V."/>
            <person name="Albert L."/>
            <person name="Andreopoulos W."/>
            <person name="Angelini C."/>
            <person name="Antonin V."/>
            <person name="Barry K.W."/>
            <person name="Bougher N.L."/>
            <person name="Buchanan P."/>
            <person name="Buyck B."/>
            <person name="Bense V."/>
            <person name="Catcheside P."/>
            <person name="Chovatia M."/>
            <person name="Cooper J."/>
            <person name="Damon W."/>
            <person name="Desjardin D."/>
            <person name="Finy P."/>
            <person name="Geml J."/>
            <person name="Haridas S."/>
            <person name="Hughes K."/>
            <person name="Justo A."/>
            <person name="Karasinski D."/>
            <person name="Kautmanova I."/>
            <person name="Kiss B."/>
            <person name="Kocsube S."/>
            <person name="Kotiranta H."/>
            <person name="LaButti K.M."/>
            <person name="Lechner B.E."/>
            <person name="Liimatainen K."/>
            <person name="Lipzen A."/>
            <person name="Lukacs Z."/>
            <person name="Mihaltcheva S."/>
            <person name="Morgado L.N."/>
            <person name="Niskanen T."/>
            <person name="Noordeloos M.E."/>
            <person name="Ohm R.A."/>
            <person name="Ortiz-Santana B."/>
            <person name="Ovrebo C."/>
            <person name="Racz N."/>
            <person name="Riley R."/>
            <person name="Savchenko A."/>
            <person name="Shiryaev A."/>
            <person name="Soop K."/>
            <person name="Spirin V."/>
            <person name="Szebenyi C."/>
            <person name="Tomsovsky M."/>
            <person name="Tulloss R.E."/>
            <person name="Uehling J."/>
            <person name="Grigoriev I.V."/>
            <person name="Vagvolgyi C."/>
            <person name="Papp T."/>
            <person name="Martin F.M."/>
            <person name="Miettinen O."/>
            <person name="Hibbett D.S."/>
            <person name="Nagy L.G."/>
        </authorList>
    </citation>
    <scope>NUCLEOTIDE SEQUENCE [LARGE SCALE GENOMIC DNA]</scope>
    <source>
        <strain evidence="6 7">HHB13444</strain>
    </source>
</reference>
<dbReference type="Proteomes" id="UP000308197">
    <property type="component" value="Unassembled WGS sequence"/>
</dbReference>
<feature type="transmembrane region" description="Helical" evidence="4">
    <location>
        <begin position="217"/>
        <end position="237"/>
    </location>
</feature>
<dbReference type="PROSITE" id="PS50850">
    <property type="entry name" value="MFS"/>
    <property type="match status" value="1"/>
</dbReference>
<evidence type="ECO:0000313" key="6">
    <source>
        <dbReference type="EMBL" id="TFK87296.1"/>
    </source>
</evidence>
<dbReference type="SUPFAM" id="SSF103473">
    <property type="entry name" value="MFS general substrate transporter"/>
    <property type="match status" value="1"/>
</dbReference>
<dbReference type="GO" id="GO:0016020">
    <property type="term" value="C:membrane"/>
    <property type="evidence" value="ECO:0007669"/>
    <property type="project" value="UniProtKB-SubCell"/>
</dbReference>
<organism evidence="6 7">
    <name type="scientific">Polyporus arcularius HHB13444</name>
    <dbReference type="NCBI Taxonomy" id="1314778"/>
    <lineage>
        <taxon>Eukaryota</taxon>
        <taxon>Fungi</taxon>
        <taxon>Dikarya</taxon>
        <taxon>Basidiomycota</taxon>
        <taxon>Agaricomycotina</taxon>
        <taxon>Agaricomycetes</taxon>
        <taxon>Polyporales</taxon>
        <taxon>Polyporaceae</taxon>
        <taxon>Polyporus</taxon>
    </lineage>
</organism>
<evidence type="ECO:0000313" key="7">
    <source>
        <dbReference type="Proteomes" id="UP000308197"/>
    </source>
</evidence>
<feature type="compositionally biased region" description="Basic and acidic residues" evidence="3">
    <location>
        <begin position="9"/>
        <end position="20"/>
    </location>
</feature>
<feature type="region of interest" description="Disordered" evidence="3">
    <location>
        <begin position="1"/>
        <end position="43"/>
    </location>
</feature>
<feature type="transmembrane region" description="Helical" evidence="4">
    <location>
        <begin position="185"/>
        <end position="205"/>
    </location>
</feature>
<comment type="subcellular location">
    <subcellularLocation>
        <location evidence="1">Membrane</location>
        <topology evidence="1">Multi-pass membrane protein</topology>
    </subcellularLocation>
</comment>
<dbReference type="InterPro" id="IPR011701">
    <property type="entry name" value="MFS"/>
</dbReference>
<dbReference type="AlphaFoldDB" id="A0A5C3PCF9"/>
<keyword evidence="4" id="KW-1133">Transmembrane helix</keyword>
<comment type="similarity">
    <text evidence="2">Belongs to the major facilitator superfamily. Monocarboxylate porter (TC 2.A.1.13) family.</text>
</comment>
<keyword evidence="4" id="KW-0812">Transmembrane</keyword>
<feature type="transmembrane region" description="Helical" evidence="4">
    <location>
        <begin position="263"/>
        <end position="284"/>
    </location>
</feature>
<feature type="transmembrane region" description="Helical" evidence="4">
    <location>
        <begin position="56"/>
        <end position="77"/>
    </location>
</feature>
<proteinExistence type="inferred from homology"/>
<feature type="transmembrane region" description="Helical" evidence="4">
    <location>
        <begin position="97"/>
        <end position="119"/>
    </location>
</feature>
<protein>
    <submittedName>
        <fullName evidence="6">MFS general substrate transporter</fullName>
    </submittedName>
</protein>
<feature type="transmembrane region" description="Helical" evidence="4">
    <location>
        <begin position="353"/>
        <end position="376"/>
    </location>
</feature>
<feature type="transmembrane region" description="Helical" evidence="4">
    <location>
        <begin position="422"/>
        <end position="444"/>
    </location>
</feature>
<feature type="transmembrane region" description="Helical" evidence="4">
    <location>
        <begin position="296"/>
        <end position="316"/>
    </location>
</feature>
<keyword evidence="7" id="KW-1185">Reference proteome</keyword>
<dbReference type="Gene3D" id="1.20.1250.20">
    <property type="entry name" value="MFS general substrate transporter like domains"/>
    <property type="match status" value="2"/>
</dbReference>
<evidence type="ECO:0000256" key="1">
    <source>
        <dbReference type="ARBA" id="ARBA00004141"/>
    </source>
</evidence>
<feature type="region of interest" description="Disordered" evidence="3">
    <location>
        <begin position="453"/>
        <end position="478"/>
    </location>
</feature>
<dbReference type="PANTHER" id="PTHR11360:SF177">
    <property type="entry name" value="RIBOFLAVIN TRANSPORTER MCH5"/>
    <property type="match status" value="1"/>
</dbReference>
<name>A0A5C3PCF9_9APHY</name>